<keyword evidence="3" id="KW-1185">Reference proteome</keyword>
<reference evidence="2 3" key="1">
    <citation type="submission" date="2019-03" db="EMBL/GenBank/DDBJ databases">
        <title>Genomic Encyclopedia of Type Strains, Phase IV (KMG-IV): sequencing the most valuable type-strain genomes for metagenomic binning, comparative biology and taxonomic classification.</title>
        <authorList>
            <person name="Goeker M."/>
        </authorList>
    </citation>
    <scope>NUCLEOTIDE SEQUENCE [LARGE SCALE GENOMIC DNA]</scope>
    <source>
        <strain evidence="2 3">DSM 654</strain>
    </source>
</reference>
<accession>A0A4V6P2P5</accession>
<dbReference type="AlphaFoldDB" id="A0A4V6P2P5"/>
<comment type="caution">
    <text evidence="2">The sequence shown here is derived from an EMBL/GenBank/DDBJ whole genome shotgun (WGS) entry which is preliminary data.</text>
</comment>
<evidence type="ECO:0000313" key="2">
    <source>
        <dbReference type="EMBL" id="TCU97369.1"/>
    </source>
</evidence>
<keyword evidence="1" id="KW-0732">Signal</keyword>
<protein>
    <submittedName>
        <fullName evidence="2">Uncharacterized protein</fullName>
    </submittedName>
</protein>
<feature type="signal peptide" evidence="1">
    <location>
        <begin position="1"/>
        <end position="21"/>
    </location>
</feature>
<sequence>MKPVTALTLAVLTLVAFGAIAEGIAPRRVDDAETQTLKAKVADLQRRLDALEARVEQINMPKLQKVGR</sequence>
<dbReference type="Proteomes" id="UP000295110">
    <property type="component" value="Unassembled WGS sequence"/>
</dbReference>
<dbReference type="RefSeq" id="WP_132571456.1">
    <property type="nucleotide sequence ID" value="NZ_CBCSGL010000038.1"/>
</dbReference>
<evidence type="ECO:0000313" key="3">
    <source>
        <dbReference type="Proteomes" id="UP000295110"/>
    </source>
</evidence>
<feature type="chain" id="PRO_5020848967" evidence="1">
    <location>
        <begin position="22"/>
        <end position="68"/>
    </location>
</feature>
<dbReference type="EMBL" id="SMBU01000011">
    <property type="protein sequence ID" value="TCU97369.1"/>
    <property type="molecule type" value="Genomic_DNA"/>
</dbReference>
<name>A0A4V6P2P5_ROSSA</name>
<evidence type="ECO:0000256" key="1">
    <source>
        <dbReference type="SAM" id="SignalP"/>
    </source>
</evidence>
<gene>
    <name evidence="2" type="ORF">EV671_101144</name>
</gene>
<proteinExistence type="predicted"/>
<organism evidence="2 3">
    <name type="scientific">Roseateles saccharophilus</name>
    <name type="common">Pseudomonas saccharophila</name>
    <dbReference type="NCBI Taxonomy" id="304"/>
    <lineage>
        <taxon>Bacteria</taxon>
        <taxon>Pseudomonadati</taxon>
        <taxon>Pseudomonadota</taxon>
        <taxon>Betaproteobacteria</taxon>
        <taxon>Burkholderiales</taxon>
        <taxon>Sphaerotilaceae</taxon>
        <taxon>Roseateles</taxon>
    </lineage>
</organism>